<dbReference type="Pfam" id="PF00226">
    <property type="entry name" value="DnaJ"/>
    <property type="match status" value="1"/>
</dbReference>
<dbReference type="PROSITE" id="PS50076">
    <property type="entry name" value="DNAJ_2"/>
    <property type="match status" value="1"/>
</dbReference>
<feature type="compositionally biased region" description="Low complexity" evidence="1">
    <location>
        <begin position="149"/>
        <end position="159"/>
    </location>
</feature>
<gene>
    <name evidence="3" type="ORF">GUJ93_ZPchr0001g32984</name>
</gene>
<dbReference type="InterPro" id="IPR001623">
    <property type="entry name" value="DnaJ_domain"/>
</dbReference>
<dbReference type="Proteomes" id="UP000729402">
    <property type="component" value="Unassembled WGS sequence"/>
</dbReference>
<reference evidence="3" key="2">
    <citation type="submission" date="2021-02" db="EMBL/GenBank/DDBJ databases">
        <authorList>
            <person name="Kimball J.A."/>
            <person name="Haas M.W."/>
            <person name="Macchietto M."/>
            <person name="Kono T."/>
            <person name="Duquette J."/>
            <person name="Shao M."/>
        </authorList>
    </citation>
    <scope>NUCLEOTIDE SEQUENCE</scope>
    <source>
        <tissue evidence="3">Fresh leaf tissue</tissue>
    </source>
</reference>
<organism evidence="3 4">
    <name type="scientific">Zizania palustris</name>
    <name type="common">Northern wild rice</name>
    <dbReference type="NCBI Taxonomy" id="103762"/>
    <lineage>
        <taxon>Eukaryota</taxon>
        <taxon>Viridiplantae</taxon>
        <taxon>Streptophyta</taxon>
        <taxon>Embryophyta</taxon>
        <taxon>Tracheophyta</taxon>
        <taxon>Spermatophyta</taxon>
        <taxon>Magnoliopsida</taxon>
        <taxon>Liliopsida</taxon>
        <taxon>Poales</taxon>
        <taxon>Poaceae</taxon>
        <taxon>BOP clade</taxon>
        <taxon>Oryzoideae</taxon>
        <taxon>Oryzeae</taxon>
        <taxon>Zizaniinae</taxon>
        <taxon>Zizania</taxon>
    </lineage>
</organism>
<evidence type="ECO:0000256" key="1">
    <source>
        <dbReference type="SAM" id="MobiDB-lite"/>
    </source>
</evidence>
<evidence type="ECO:0000313" key="3">
    <source>
        <dbReference type="EMBL" id="KAG8054558.1"/>
    </source>
</evidence>
<feature type="region of interest" description="Disordered" evidence="1">
    <location>
        <begin position="96"/>
        <end position="159"/>
    </location>
</feature>
<protein>
    <recommendedName>
        <fullName evidence="2">J domain-containing protein</fullName>
    </recommendedName>
</protein>
<evidence type="ECO:0000259" key="2">
    <source>
        <dbReference type="PROSITE" id="PS50076"/>
    </source>
</evidence>
<dbReference type="OrthoDB" id="10250354at2759"/>
<name>A0A8J5VP36_ZIZPA</name>
<keyword evidence="4" id="KW-1185">Reference proteome</keyword>
<reference evidence="3" key="1">
    <citation type="journal article" date="2021" name="bioRxiv">
        <title>Whole Genome Assembly and Annotation of Northern Wild Rice, Zizania palustris L., Supports a Whole Genome Duplication in the Zizania Genus.</title>
        <authorList>
            <person name="Haas M."/>
            <person name="Kono T."/>
            <person name="Macchietto M."/>
            <person name="Millas R."/>
            <person name="McGilp L."/>
            <person name="Shao M."/>
            <person name="Duquette J."/>
            <person name="Hirsch C.N."/>
            <person name="Kimball J."/>
        </authorList>
    </citation>
    <scope>NUCLEOTIDE SEQUENCE</scope>
    <source>
        <tissue evidence="3">Fresh leaf tissue</tissue>
    </source>
</reference>
<feature type="domain" description="J" evidence="2">
    <location>
        <begin position="72"/>
        <end position="159"/>
    </location>
</feature>
<proteinExistence type="predicted"/>
<dbReference type="CDD" id="cd06257">
    <property type="entry name" value="DnaJ"/>
    <property type="match status" value="1"/>
</dbReference>
<dbReference type="EMBL" id="JAAALK010000288">
    <property type="protein sequence ID" value="KAG8054558.1"/>
    <property type="molecule type" value="Genomic_DNA"/>
</dbReference>
<feature type="compositionally biased region" description="Basic residues" evidence="1">
    <location>
        <begin position="110"/>
        <end position="133"/>
    </location>
</feature>
<evidence type="ECO:0000313" key="4">
    <source>
        <dbReference type="Proteomes" id="UP000729402"/>
    </source>
</evidence>
<sequence>MLLHKSHSSLQITQLSSLSKINNHPPFLASLCFSPTPALSLAFPSPRDHSTTACKNHRFVVPSPPMGNPPELYHRILNIPRETSPQEIRAAYKNLVRKWHPDKHPPSSKPRPRRASRPSPRPTRRSWTSRRTGRCSGCATTAGPERGTRLTTTVAAVRT</sequence>
<dbReference type="AlphaFoldDB" id="A0A8J5VP36"/>
<comment type="caution">
    <text evidence="3">The sequence shown here is derived from an EMBL/GenBank/DDBJ whole genome shotgun (WGS) entry which is preliminary data.</text>
</comment>
<accession>A0A8J5VP36</accession>